<evidence type="ECO:0000256" key="4">
    <source>
        <dbReference type="PROSITE-ProRule" id="PRU00108"/>
    </source>
</evidence>
<keyword evidence="1 4" id="KW-0238">DNA-binding</keyword>
<evidence type="ECO:0000256" key="3">
    <source>
        <dbReference type="ARBA" id="ARBA00023242"/>
    </source>
</evidence>
<keyword evidence="2 4" id="KW-0371">Homeobox</keyword>
<proteinExistence type="predicted"/>
<sequence>MNKIAISDLLNPPTAGPVTSNLDSINNQLVTICSKFPTAKENVDGSYQIQLHNIVSFLSTLTQSTNLTSKDCSNIQLTYELSSMLGKVLKDMVLLNGTEEVEKKKVKEEEELETNSKYVFNVITQDMMIPEKNKPHRGHRLPKEKVNRLEHWYLAHIQKPYLDSKNLKVLMEETKLSKVQIKNWISNRRRKEKLLSISPDIVEIINTQSCQ</sequence>
<dbReference type="EMBL" id="HE580267">
    <property type="protein sequence ID" value="CCD22171.1"/>
    <property type="molecule type" value="Genomic_DNA"/>
</dbReference>
<dbReference type="OMA" id="KVQIKNW"/>
<feature type="domain" description="Homeobox" evidence="5">
    <location>
        <begin position="132"/>
        <end position="195"/>
    </location>
</feature>
<keyword evidence="3 4" id="KW-0539">Nucleus</keyword>
<dbReference type="eggNOG" id="KOG0773">
    <property type="taxonomic scope" value="Eukaryota"/>
</dbReference>
<accession>G0W5F7</accession>
<dbReference type="GO" id="GO:0005634">
    <property type="term" value="C:nucleus"/>
    <property type="evidence" value="ECO:0007669"/>
    <property type="project" value="UniProtKB-SubCell"/>
</dbReference>
<dbReference type="GeneID" id="11493922"/>
<evidence type="ECO:0000256" key="1">
    <source>
        <dbReference type="ARBA" id="ARBA00023125"/>
    </source>
</evidence>
<dbReference type="InterPro" id="IPR009057">
    <property type="entry name" value="Homeodomain-like_sf"/>
</dbReference>
<dbReference type="AlphaFoldDB" id="G0W5F7"/>
<evidence type="ECO:0000313" key="6">
    <source>
        <dbReference type="EMBL" id="CCD22171.1"/>
    </source>
</evidence>
<feature type="DNA-binding region" description="Homeobox" evidence="4">
    <location>
        <begin position="134"/>
        <end position="196"/>
    </location>
</feature>
<dbReference type="Pfam" id="PF05920">
    <property type="entry name" value="Homeobox_KN"/>
    <property type="match status" value="1"/>
</dbReference>
<comment type="subcellular location">
    <subcellularLocation>
        <location evidence="4">Nucleus</location>
    </subcellularLocation>
</comment>
<dbReference type="PROSITE" id="PS50071">
    <property type="entry name" value="HOMEOBOX_2"/>
    <property type="match status" value="1"/>
</dbReference>
<evidence type="ECO:0000259" key="5">
    <source>
        <dbReference type="PROSITE" id="PS50071"/>
    </source>
</evidence>
<dbReference type="Proteomes" id="UP000000689">
    <property type="component" value="Chromosome 1"/>
</dbReference>
<dbReference type="SUPFAM" id="SSF46689">
    <property type="entry name" value="Homeodomain-like"/>
    <property type="match status" value="1"/>
</dbReference>
<dbReference type="KEGG" id="ndi:NDAI_0A00110"/>
<dbReference type="GO" id="GO:0006355">
    <property type="term" value="P:regulation of DNA-templated transcription"/>
    <property type="evidence" value="ECO:0007669"/>
    <property type="project" value="InterPro"/>
</dbReference>
<protein>
    <recommendedName>
        <fullName evidence="5">Homeobox domain-containing protein</fullName>
    </recommendedName>
</protein>
<dbReference type="OrthoDB" id="4069986at2759"/>
<dbReference type="HOGENOM" id="CLU_091806_1_0_1"/>
<reference evidence="6 7" key="1">
    <citation type="journal article" date="2011" name="Proc. Natl. Acad. Sci. U.S.A.">
        <title>Evolutionary erosion of yeast sex chromosomes by mating-type switching accidents.</title>
        <authorList>
            <person name="Gordon J.L."/>
            <person name="Armisen D."/>
            <person name="Proux-Wera E."/>
            <person name="Oheigeartaigh S.S."/>
            <person name="Byrne K.P."/>
            <person name="Wolfe K.H."/>
        </authorList>
    </citation>
    <scope>NUCLEOTIDE SEQUENCE [LARGE SCALE GENOMIC DNA]</scope>
    <source>
        <strain evidence="7">ATCC 10597 / BCRC 20456 / CBS 421 / NBRC 0211 / NRRL Y-12639</strain>
    </source>
</reference>
<evidence type="ECO:0000256" key="2">
    <source>
        <dbReference type="ARBA" id="ARBA00023155"/>
    </source>
</evidence>
<dbReference type="InterPro" id="IPR008422">
    <property type="entry name" value="KN_HD"/>
</dbReference>
<name>G0W5F7_NAUDC</name>
<dbReference type="STRING" id="1071378.G0W5F7"/>
<dbReference type="SMART" id="SM00389">
    <property type="entry name" value="HOX"/>
    <property type="match status" value="1"/>
</dbReference>
<evidence type="ECO:0000313" key="7">
    <source>
        <dbReference type="Proteomes" id="UP000000689"/>
    </source>
</evidence>
<dbReference type="Gene3D" id="1.10.10.60">
    <property type="entry name" value="Homeodomain-like"/>
    <property type="match status" value="1"/>
</dbReference>
<dbReference type="CDD" id="cd00086">
    <property type="entry name" value="homeodomain"/>
    <property type="match status" value="1"/>
</dbReference>
<dbReference type="RefSeq" id="XP_003667414.1">
    <property type="nucleotide sequence ID" value="XM_003667366.1"/>
</dbReference>
<organism evidence="6 7">
    <name type="scientific">Naumovozyma dairenensis (strain ATCC 10597 / BCRC 20456 / CBS 421 / NBRC 0211 / NRRL Y-12639)</name>
    <name type="common">Saccharomyces dairenensis</name>
    <dbReference type="NCBI Taxonomy" id="1071378"/>
    <lineage>
        <taxon>Eukaryota</taxon>
        <taxon>Fungi</taxon>
        <taxon>Dikarya</taxon>
        <taxon>Ascomycota</taxon>
        <taxon>Saccharomycotina</taxon>
        <taxon>Saccharomycetes</taxon>
        <taxon>Saccharomycetales</taxon>
        <taxon>Saccharomycetaceae</taxon>
        <taxon>Naumovozyma</taxon>
    </lineage>
</organism>
<dbReference type="InterPro" id="IPR001356">
    <property type="entry name" value="HD"/>
</dbReference>
<dbReference type="GO" id="GO:0003677">
    <property type="term" value="F:DNA binding"/>
    <property type="evidence" value="ECO:0007669"/>
    <property type="project" value="UniProtKB-UniRule"/>
</dbReference>
<gene>
    <name evidence="6" type="primary">NDAI0A00110</name>
    <name evidence="6" type="ordered locus">NDAI_0A00110</name>
</gene>
<keyword evidence="7" id="KW-1185">Reference proteome</keyword>